<dbReference type="InterPro" id="IPR001387">
    <property type="entry name" value="Cro/C1-type_HTH"/>
</dbReference>
<keyword evidence="5" id="KW-1185">Reference proteome</keyword>
<proteinExistence type="predicted"/>
<comment type="caution">
    <text evidence="4">The sequence shown here is derived from an EMBL/GenBank/DDBJ whole genome shotgun (WGS) entry which is preliminary data.</text>
</comment>
<dbReference type="GO" id="GO:0003677">
    <property type="term" value="F:DNA binding"/>
    <property type="evidence" value="ECO:0007669"/>
    <property type="project" value="InterPro"/>
</dbReference>
<accession>A0A7Y4L2C7</accession>
<name>A0A7Y4L2C7_9ACTN</name>
<evidence type="ECO:0000313" key="3">
    <source>
        <dbReference type="EMBL" id="MBB6566310.1"/>
    </source>
</evidence>
<dbReference type="SMART" id="SM00530">
    <property type="entry name" value="HTH_XRE"/>
    <property type="match status" value="1"/>
</dbReference>
<dbReference type="Proteomes" id="UP000553957">
    <property type="component" value="Unassembled WGS sequence"/>
</dbReference>
<organism evidence="4 5">
    <name type="scientific">Kribbella sandramycini</name>
    <dbReference type="NCBI Taxonomy" id="60450"/>
    <lineage>
        <taxon>Bacteria</taxon>
        <taxon>Bacillati</taxon>
        <taxon>Actinomycetota</taxon>
        <taxon>Actinomycetes</taxon>
        <taxon>Propionibacteriales</taxon>
        <taxon>Kribbellaceae</taxon>
        <taxon>Kribbella</taxon>
    </lineage>
</organism>
<dbReference type="AlphaFoldDB" id="A0A7Y4L2C7"/>
<dbReference type="CDD" id="cd00093">
    <property type="entry name" value="HTH_XRE"/>
    <property type="match status" value="1"/>
</dbReference>
<feature type="compositionally biased region" description="Basic and acidic residues" evidence="1">
    <location>
        <begin position="322"/>
        <end position="334"/>
    </location>
</feature>
<feature type="domain" description="HTH cro/C1-type" evidence="2">
    <location>
        <begin position="3"/>
        <end position="59"/>
    </location>
</feature>
<dbReference type="RefSeq" id="WP_171675616.1">
    <property type="nucleotide sequence ID" value="NZ_BAAAGT010000010.1"/>
</dbReference>
<gene>
    <name evidence="3" type="ORF">HNR71_001947</name>
    <name evidence="4" type="ORF">HPO96_22525</name>
</gene>
<evidence type="ECO:0000313" key="4">
    <source>
        <dbReference type="EMBL" id="NOL43027.1"/>
    </source>
</evidence>
<sequence>MSVIGERRSQLGLTQQQAAEKAGVSMATWRRFEQSPGLGVRSETVRGVLRALRLNRDELSALLDTGHAPSDPQWTAEVAKLNKLWTDRIEGLTPRMVGALQSTLDMGQDMLRSELTNSYFDPTDDSILEELDPRIFVAVGNNLAWYQMLAERMQYLVKELGRGRFIDESCQCFADAAIFAAAVRCAAQTWDDNESMGVWHELADDLDDDLRDDRWDYLEEQLDELIPFREWDCVFPEYRKARLLIERRHPHTWFDEPDDELQQFRDLAPYNILAQELAGPGFVHPPAKADKPVTQSWLPFDDVQLVVPEGIGTAVLAWSDSQEQKRGNWPDPRKAQQPQPPWPSQDNPVMRYLLWKADAYIEAGVDPVEVMVDLAVTAWFEGGVEGYDRGQHDARRPSE</sequence>
<dbReference type="Pfam" id="PF13560">
    <property type="entry name" value="HTH_31"/>
    <property type="match status" value="1"/>
</dbReference>
<evidence type="ECO:0000259" key="2">
    <source>
        <dbReference type="SMART" id="SM00530"/>
    </source>
</evidence>
<dbReference type="Gene3D" id="1.10.260.40">
    <property type="entry name" value="lambda repressor-like DNA-binding domains"/>
    <property type="match status" value="1"/>
</dbReference>
<dbReference type="Proteomes" id="UP000534306">
    <property type="component" value="Unassembled WGS sequence"/>
</dbReference>
<protein>
    <submittedName>
        <fullName evidence="4">Helix-turn-helix domain-containing protein</fullName>
    </submittedName>
    <submittedName>
        <fullName evidence="3">Transcriptional regulator with XRE-family HTH domain</fullName>
    </submittedName>
</protein>
<evidence type="ECO:0000256" key="1">
    <source>
        <dbReference type="SAM" id="MobiDB-lite"/>
    </source>
</evidence>
<dbReference type="InterPro" id="IPR010982">
    <property type="entry name" value="Lambda_DNA-bd_dom_sf"/>
</dbReference>
<evidence type="ECO:0000313" key="6">
    <source>
        <dbReference type="Proteomes" id="UP000553957"/>
    </source>
</evidence>
<reference evidence="4 5" key="1">
    <citation type="submission" date="2020-05" db="EMBL/GenBank/DDBJ databases">
        <title>Genome sequence of Kribbella sandramycini ATCC 39419.</title>
        <authorList>
            <person name="Maclea K.S."/>
            <person name="Fair J.L."/>
        </authorList>
    </citation>
    <scope>NUCLEOTIDE SEQUENCE [LARGE SCALE GENOMIC DNA]</scope>
    <source>
        <strain evidence="4 5">ATCC 39419</strain>
    </source>
</reference>
<reference evidence="3 6" key="2">
    <citation type="submission" date="2020-08" db="EMBL/GenBank/DDBJ databases">
        <title>Sequencing the genomes of 1000 actinobacteria strains.</title>
        <authorList>
            <person name="Klenk H.-P."/>
        </authorList>
    </citation>
    <scope>NUCLEOTIDE SEQUENCE [LARGE SCALE GENOMIC DNA]</scope>
    <source>
        <strain evidence="3 6">DSM 15626</strain>
    </source>
</reference>
<evidence type="ECO:0000313" key="5">
    <source>
        <dbReference type="Proteomes" id="UP000534306"/>
    </source>
</evidence>
<dbReference type="EMBL" id="JACHKF010000001">
    <property type="protein sequence ID" value="MBB6566310.1"/>
    <property type="molecule type" value="Genomic_DNA"/>
</dbReference>
<dbReference type="SUPFAM" id="SSF47413">
    <property type="entry name" value="lambda repressor-like DNA-binding domains"/>
    <property type="match status" value="1"/>
</dbReference>
<dbReference type="EMBL" id="JABJRC010000005">
    <property type="protein sequence ID" value="NOL43027.1"/>
    <property type="molecule type" value="Genomic_DNA"/>
</dbReference>
<feature type="region of interest" description="Disordered" evidence="1">
    <location>
        <begin position="319"/>
        <end position="347"/>
    </location>
</feature>